<dbReference type="AlphaFoldDB" id="A0A0A8YQH5"/>
<sequence>MCKMNSVAKTEIKLLYGYIAYPYGPMYFSFHLCGQRARNKHVFRC</sequence>
<dbReference type="EMBL" id="GBRH01270795">
    <property type="protein sequence ID" value="JAD27100.1"/>
    <property type="molecule type" value="Transcribed_RNA"/>
</dbReference>
<evidence type="ECO:0000313" key="1">
    <source>
        <dbReference type="EMBL" id="JAD27100.1"/>
    </source>
</evidence>
<reference evidence="1" key="2">
    <citation type="journal article" date="2015" name="Data Brief">
        <title>Shoot transcriptome of the giant reed, Arundo donax.</title>
        <authorList>
            <person name="Barrero R.A."/>
            <person name="Guerrero F.D."/>
            <person name="Moolhuijzen P."/>
            <person name="Goolsby J.A."/>
            <person name="Tidwell J."/>
            <person name="Bellgard S.E."/>
            <person name="Bellgard M.I."/>
        </authorList>
    </citation>
    <scope>NUCLEOTIDE SEQUENCE</scope>
    <source>
        <tissue evidence="1">Shoot tissue taken approximately 20 cm above the soil surface</tissue>
    </source>
</reference>
<protein>
    <submittedName>
        <fullName evidence="1">Uncharacterized protein</fullName>
    </submittedName>
</protein>
<reference evidence="1" key="1">
    <citation type="submission" date="2014-09" db="EMBL/GenBank/DDBJ databases">
        <authorList>
            <person name="Magalhaes I.L.F."/>
            <person name="Oliveira U."/>
            <person name="Santos F.R."/>
            <person name="Vidigal T.H.D.A."/>
            <person name="Brescovit A.D."/>
            <person name="Santos A.J."/>
        </authorList>
    </citation>
    <scope>NUCLEOTIDE SEQUENCE</scope>
    <source>
        <tissue evidence="1">Shoot tissue taken approximately 20 cm above the soil surface</tissue>
    </source>
</reference>
<accession>A0A0A8YQH5</accession>
<proteinExistence type="predicted"/>
<organism evidence="1">
    <name type="scientific">Arundo donax</name>
    <name type="common">Giant reed</name>
    <name type="synonym">Donax arundinaceus</name>
    <dbReference type="NCBI Taxonomy" id="35708"/>
    <lineage>
        <taxon>Eukaryota</taxon>
        <taxon>Viridiplantae</taxon>
        <taxon>Streptophyta</taxon>
        <taxon>Embryophyta</taxon>
        <taxon>Tracheophyta</taxon>
        <taxon>Spermatophyta</taxon>
        <taxon>Magnoliopsida</taxon>
        <taxon>Liliopsida</taxon>
        <taxon>Poales</taxon>
        <taxon>Poaceae</taxon>
        <taxon>PACMAD clade</taxon>
        <taxon>Arundinoideae</taxon>
        <taxon>Arundineae</taxon>
        <taxon>Arundo</taxon>
    </lineage>
</organism>
<name>A0A0A8YQH5_ARUDO</name>